<reference evidence="4" key="1">
    <citation type="journal article" date="2012" name="Science">
        <title>The Paleozoic origin of enzymatic lignin decomposition reconstructed from 31 fungal genomes.</title>
        <authorList>
            <person name="Floudas D."/>
            <person name="Binder M."/>
            <person name="Riley R."/>
            <person name="Barry K."/>
            <person name="Blanchette R.A."/>
            <person name="Henrissat B."/>
            <person name="Martinez A.T."/>
            <person name="Otillar R."/>
            <person name="Spatafora J.W."/>
            <person name="Yadav J.S."/>
            <person name="Aerts A."/>
            <person name="Benoit I."/>
            <person name="Boyd A."/>
            <person name="Carlson A."/>
            <person name="Copeland A."/>
            <person name="Coutinho P.M."/>
            <person name="de Vries R.P."/>
            <person name="Ferreira P."/>
            <person name="Findley K."/>
            <person name="Foster B."/>
            <person name="Gaskell J."/>
            <person name="Glotzer D."/>
            <person name="Gorecki P."/>
            <person name="Heitman J."/>
            <person name="Hesse C."/>
            <person name="Hori C."/>
            <person name="Igarashi K."/>
            <person name="Jurgens J.A."/>
            <person name="Kallen N."/>
            <person name="Kersten P."/>
            <person name="Kohler A."/>
            <person name="Kuees U."/>
            <person name="Kumar T.K.A."/>
            <person name="Kuo A."/>
            <person name="LaButti K."/>
            <person name="Larrondo L.F."/>
            <person name="Lindquist E."/>
            <person name="Ling A."/>
            <person name="Lombard V."/>
            <person name="Lucas S."/>
            <person name="Lundell T."/>
            <person name="Martin R."/>
            <person name="McLaughlin D.J."/>
            <person name="Morgenstern I."/>
            <person name="Morin E."/>
            <person name="Murat C."/>
            <person name="Nagy L.G."/>
            <person name="Nolan M."/>
            <person name="Ohm R.A."/>
            <person name="Patyshakuliyeva A."/>
            <person name="Rokas A."/>
            <person name="Ruiz-Duenas F.J."/>
            <person name="Sabat G."/>
            <person name="Salamov A."/>
            <person name="Samejima M."/>
            <person name="Schmutz J."/>
            <person name="Slot J.C."/>
            <person name="St John F."/>
            <person name="Stenlid J."/>
            <person name="Sun H."/>
            <person name="Sun S."/>
            <person name="Syed K."/>
            <person name="Tsang A."/>
            <person name="Wiebenga A."/>
            <person name="Young D."/>
            <person name="Pisabarro A."/>
            <person name="Eastwood D.C."/>
            <person name="Martin F."/>
            <person name="Cullen D."/>
            <person name="Grigoriev I.V."/>
            <person name="Hibbett D.S."/>
        </authorList>
    </citation>
    <scope>NUCLEOTIDE SEQUENCE [LARGE SCALE GENOMIC DNA]</scope>
    <source>
        <strain evidence="4">RWD-64-598 SS2</strain>
    </source>
</reference>
<evidence type="ECO:0000256" key="1">
    <source>
        <dbReference type="SAM" id="Coils"/>
    </source>
</evidence>
<gene>
    <name evidence="3" type="ORF">CONPUDRAFT_133903</name>
</gene>
<dbReference type="Proteomes" id="UP000053558">
    <property type="component" value="Unassembled WGS sequence"/>
</dbReference>
<keyword evidence="1" id="KW-0175">Coiled coil</keyword>
<name>A0A5M3N599_CONPW</name>
<dbReference type="EMBL" id="JH711573">
    <property type="protein sequence ID" value="EIW86478.1"/>
    <property type="molecule type" value="Genomic_DNA"/>
</dbReference>
<evidence type="ECO:0000256" key="2">
    <source>
        <dbReference type="SAM" id="MobiDB-lite"/>
    </source>
</evidence>
<dbReference type="KEGG" id="cput:CONPUDRAFT_133903"/>
<feature type="compositionally biased region" description="Polar residues" evidence="2">
    <location>
        <begin position="318"/>
        <end position="331"/>
    </location>
</feature>
<organism evidence="3 4">
    <name type="scientific">Coniophora puteana (strain RWD-64-598)</name>
    <name type="common">Brown rot fungus</name>
    <dbReference type="NCBI Taxonomy" id="741705"/>
    <lineage>
        <taxon>Eukaryota</taxon>
        <taxon>Fungi</taxon>
        <taxon>Dikarya</taxon>
        <taxon>Basidiomycota</taxon>
        <taxon>Agaricomycotina</taxon>
        <taxon>Agaricomycetes</taxon>
        <taxon>Agaricomycetidae</taxon>
        <taxon>Boletales</taxon>
        <taxon>Coniophorineae</taxon>
        <taxon>Coniophoraceae</taxon>
        <taxon>Coniophora</taxon>
    </lineage>
</organism>
<dbReference type="GeneID" id="19200543"/>
<dbReference type="RefSeq" id="XP_007763277.1">
    <property type="nucleotide sequence ID" value="XM_007765087.1"/>
</dbReference>
<sequence>MSAKSVTRSTSIRQSIGKAFADVMNKDREPHQTSPTDKPLKKPRESSSGTRRLSALHAMQSAIPHSATASSRLDAPGPAHPAKDARDQRAKEDGMMTDTATTAKTLTRTSRRRSAIPSAEKTGPGHATTDEGKKTPEAPAHPPARRASLRPRTSQGTSALPLPKYRPRSVLADDVKDTAAAKRSAIPVKPPVRRQTSSSDDDKDEDSSSPGASKGKLLDSQATDDDHDHSRDRKGRISPLSHSTLAVKVSLPGSAPPTTTTIDITPTRKGGKVSPSQPPKSKSKLPATKPPTRSSTTPSSATPPSTIGRHAAAVPRRSSISSGRPTPSPHGSTSKATSSSLLKASTDSHKSTPLRKSPLRQSSQPPESPLARRSRNGSDSTLGPRTPGQSSRDADSEDSTEADDVELLLAPVASPDAPTPSIPRTQTHRRTRTDQPEFQTPTKATDGMPRSTSYSHSPLILPKGSDPSPRHLRPLQGVERGSILSWDQMAKDASKLLSPDEVGHMLHDVPAPFTPGPASPMMTAVLGLESPNLCPLPSPGDFASISQVLLPEVTPSPAVHHQTFDHTPNGSPGIDLGTVTRLRLQIAFAENLASERLERLQDVEEQLQRAQHARAAEAEDLAAQLAALQQQLHGSVEARERREEDHAAYTLSLEDQLRHAEAARDGAVQAAVARAQEEARRRMRETIGGARVRWDAVQVAQTAGLRWEVVRDKAEADLGDVKADRATLQVLLGMLEQSRRRVRGMKA</sequence>
<feature type="coiled-coil region" evidence="1">
    <location>
        <begin position="586"/>
        <end position="620"/>
    </location>
</feature>
<dbReference type="OrthoDB" id="3203770at2759"/>
<evidence type="ECO:0000313" key="4">
    <source>
        <dbReference type="Proteomes" id="UP000053558"/>
    </source>
</evidence>
<feature type="compositionally biased region" description="Acidic residues" evidence="2">
    <location>
        <begin position="395"/>
        <end position="406"/>
    </location>
</feature>
<feature type="compositionally biased region" description="Low complexity" evidence="2">
    <location>
        <begin position="256"/>
        <end position="275"/>
    </location>
</feature>
<feature type="compositionally biased region" description="Basic and acidic residues" evidence="2">
    <location>
        <begin position="171"/>
        <end position="180"/>
    </location>
</feature>
<protein>
    <submittedName>
        <fullName evidence="3">Uncharacterized protein</fullName>
    </submittedName>
</protein>
<feature type="compositionally biased region" description="Low complexity" evidence="2">
    <location>
        <begin position="332"/>
        <end position="345"/>
    </location>
</feature>
<feature type="compositionally biased region" description="Low complexity" evidence="2">
    <location>
        <begin position="284"/>
        <end position="306"/>
    </location>
</feature>
<feature type="compositionally biased region" description="Polar residues" evidence="2">
    <location>
        <begin position="377"/>
        <end position="389"/>
    </location>
</feature>
<accession>A0A5M3N599</accession>
<keyword evidence="4" id="KW-1185">Reference proteome</keyword>
<proteinExistence type="predicted"/>
<feature type="compositionally biased region" description="Low complexity" evidence="2">
    <location>
        <begin position="97"/>
        <end position="108"/>
    </location>
</feature>
<feature type="region of interest" description="Disordered" evidence="2">
    <location>
        <begin position="1"/>
        <end position="470"/>
    </location>
</feature>
<evidence type="ECO:0000313" key="3">
    <source>
        <dbReference type="EMBL" id="EIW86478.1"/>
    </source>
</evidence>
<dbReference type="OMA" id="HNTTHLF"/>
<dbReference type="AlphaFoldDB" id="A0A5M3N599"/>
<feature type="compositionally biased region" description="Polar residues" evidence="2">
    <location>
        <begin position="1"/>
        <end position="14"/>
    </location>
</feature>
<comment type="caution">
    <text evidence="3">The sequence shown here is derived from an EMBL/GenBank/DDBJ whole genome shotgun (WGS) entry which is preliminary data.</text>
</comment>
<feature type="compositionally biased region" description="Basic and acidic residues" evidence="2">
    <location>
        <begin position="81"/>
        <end position="94"/>
    </location>
</feature>